<comment type="caution">
    <text evidence="2">The sequence shown here is derived from an EMBL/GenBank/DDBJ whole genome shotgun (WGS) entry which is preliminary data.</text>
</comment>
<feature type="transmembrane region" description="Helical" evidence="1">
    <location>
        <begin position="103"/>
        <end position="124"/>
    </location>
</feature>
<evidence type="ECO:0000256" key="1">
    <source>
        <dbReference type="SAM" id="Phobius"/>
    </source>
</evidence>
<feature type="transmembrane region" description="Helical" evidence="1">
    <location>
        <begin position="6"/>
        <end position="25"/>
    </location>
</feature>
<proteinExistence type="predicted"/>
<protein>
    <submittedName>
        <fullName evidence="2">Uncharacterized protein</fullName>
    </submittedName>
</protein>
<keyword evidence="3" id="KW-1185">Reference proteome</keyword>
<organism evidence="2 3">
    <name type="scientific">Anaerospora hongkongensis</name>
    <dbReference type="NCBI Taxonomy" id="244830"/>
    <lineage>
        <taxon>Bacteria</taxon>
        <taxon>Bacillati</taxon>
        <taxon>Bacillota</taxon>
        <taxon>Negativicutes</taxon>
        <taxon>Selenomonadales</taxon>
        <taxon>Sporomusaceae</taxon>
        <taxon>Anaerospora</taxon>
    </lineage>
</organism>
<gene>
    <name evidence="2" type="ORF">EV210_102135</name>
</gene>
<keyword evidence="1" id="KW-0812">Transmembrane</keyword>
<feature type="transmembrane region" description="Helical" evidence="1">
    <location>
        <begin position="160"/>
        <end position="182"/>
    </location>
</feature>
<feature type="transmembrane region" description="Helical" evidence="1">
    <location>
        <begin position="37"/>
        <end position="60"/>
    </location>
</feature>
<dbReference type="RefSeq" id="WP_132075412.1">
    <property type="nucleotide sequence ID" value="NZ_SLUI01000002.1"/>
</dbReference>
<feature type="transmembrane region" description="Helical" evidence="1">
    <location>
        <begin position="130"/>
        <end position="148"/>
    </location>
</feature>
<dbReference type="EMBL" id="SLUI01000002">
    <property type="protein sequence ID" value="TCL39225.1"/>
    <property type="molecule type" value="Genomic_DNA"/>
</dbReference>
<keyword evidence="1" id="KW-1133">Transmembrane helix</keyword>
<feature type="transmembrane region" description="Helical" evidence="1">
    <location>
        <begin position="256"/>
        <end position="274"/>
    </location>
</feature>
<dbReference type="OrthoDB" id="1680238at2"/>
<name>A0A4R1Q359_9FIRM</name>
<keyword evidence="1" id="KW-0472">Membrane</keyword>
<sequence>MPSSFWSNTIWYILLGVTILIELIFILTKVRNKWRVLALYISLAGLVFSYEILIGGLHAYQYFPKIIPHSLYDDGVVGNYFSQFSVSATAMLIAVFKLNYYWYVIFAAAYGGIEELFLKLGIYVQYWYRTWMTVAALPVLFWIGKKVYESGSKPIKPTLFYIYIFLGLITLQAHTMWVFRLLSIFSFGPSLDVPPERSGLDALISGSYYLIVFSTMMAVYFSKIKWAWKALTIAGLYIAHYIGFKLQLMYYQEGWFLAYTTIAIISLYVYIYILDKMYGQANAE</sequence>
<evidence type="ECO:0000313" key="2">
    <source>
        <dbReference type="EMBL" id="TCL39225.1"/>
    </source>
</evidence>
<accession>A0A4R1Q359</accession>
<evidence type="ECO:0000313" key="3">
    <source>
        <dbReference type="Proteomes" id="UP000295063"/>
    </source>
</evidence>
<feature type="transmembrane region" description="Helical" evidence="1">
    <location>
        <begin position="202"/>
        <end position="221"/>
    </location>
</feature>
<feature type="transmembrane region" description="Helical" evidence="1">
    <location>
        <begin position="80"/>
        <end position="96"/>
    </location>
</feature>
<dbReference type="AlphaFoldDB" id="A0A4R1Q359"/>
<dbReference type="Proteomes" id="UP000295063">
    <property type="component" value="Unassembled WGS sequence"/>
</dbReference>
<reference evidence="2 3" key="1">
    <citation type="submission" date="2019-03" db="EMBL/GenBank/DDBJ databases">
        <title>Genomic Encyclopedia of Type Strains, Phase IV (KMG-IV): sequencing the most valuable type-strain genomes for metagenomic binning, comparative biology and taxonomic classification.</title>
        <authorList>
            <person name="Goeker M."/>
        </authorList>
    </citation>
    <scope>NUCLEOTIDE SEQUENCE [LARGE SCALE GENOMIC DNA]</scope>
    <source>
        <strain evidence="2 3">DSM 15969</strain>
    </source>
</reference>
<feature type="transmembrane region" description="Helical" evidence="1">
    <location>
        <begin position="226"/>
        <end position="244"/>
    </location>
</feature>